<keyword evidence="3" id="KW-1185">Reference proteome</keyword>
<evidence type="ECO:0000313" key="3">
    <source>
        <dbReference type="Proteomes" id="UP001595791"/>
    </source>
</evidence>
<dbReference type="EMBL" id="JBHSBU010000001">
    <property type="protein sequence ID" value="MFC4157994.1"/>
    <property type="molecule type" value="Genomic_DNA"/>
</dbReference>
<comment type="caution">
    <text evidence="2">The sequence shown here is derived from an EMBL/GenBank/DDBJ whole genome shotgun (WGS) entry which is preliminary data.</text>
</comment>
<dbReference type="RefSeq" id="WP_378160205.1">
    <property type="nucleotide sequence ID" value="NZ_JBHSBU010000001.1"/>
</dbReference>
<organism evidence="2 3">
    <name type="scientific">Chitinimonas lacunae</name>
    <dbReference type="NCBI Taxonomy" id="1963018"/>
    <lineage>
        <taxon>Bacteria</taxon>
        <taxon>Pseudomonadati</taxon>
        <taxon>Pseudomonadota</taxon>
        <taxon>Betaproteobacteria</taxon>
        <taxon>Neisseriales</taxon>
        <taxon>Chitinibacteraceae</taxon>
        <taxon>Chitinimonas</taxon>
    </lineage>
</organism>
<keyword evidence="1" id="KW-0732">Signal</keyword>
<feature type="signal peptide" evidence="1">
    <location>
        <begin position="1"/>
        <end position="21"/>
    </location>
</feature>
<sequence>MKTYRPTLIALCVASLGAAYAAPASDLDQAKVREFLEQFHRSPAAVMDQQPAKTNQAAVALFSAEAIKSKQYIEQKNALRNWMLGNGQGRVGARSAIQTGNDNPARLVDNGNQLISNIHTMDEQKLTSAKLSEQPWSDTYWPLYNGSLGNRYADSRQWNYPTANWKDYWTFANQTLPVKNYIDANQINLLSPSEKYDLLVGDDSYGLTLQMWNSGKGYFDRNGSVEAWMGLCHGWAPAAYVLPRPKKSIEVTGVNGHKITFYPSDIKALGTLLWANASPSVRFVGGRCNVKDPAKDTNGRITDQNCFDNNPGSWHQTVINQIGVSKRSFVFDATYDYEVWNQPVLGYSYVYFNPETGQTFNTAKEALIAKAAYTKDKFSKYRNAATQNIVGVRMQLSYLLETSPSHATEDSPNRDYVTQTTYTYDLELDASGKIIGGEWYGNRHPDFVWTPAPNARALSYYNPSLTWTAGQALPAGYKQAAQSSSRYSQPVTNVVEQLFRWSSQ</sequence>
<reference evidence="3" key="1">
    <citation type="journal article" date="2019" name="Int. J. Syst. Evol. Microbiol.">
        <title>The Global Catalogue of Microorganisms (GCM) 10K type strain sequencing project: providing services to taxonomists for standard genome sequencing and annotation.</title>
        <authorList>
            <consortium name="The Broad Institute Genomics Platform"/>
            <consortium name="The Broad Institute Genome Sequencing Center for Infectious Disease"/>
            <person name="Wu L."/>
            <person name="Ma J."/>
        </authorList>
    </citation>
    <scope>NUCLEOTIDE SEQUENCE [LARGE SCALE GENOMIC DNA]</scope>
    <source>
        <strain evidence="3">LMG 29894</strain>
    </source>
</reference>
<gene>
    <name evidence="2" type="ORF">ACFOW7_01360</name>
</gene>
<evidence type="ECO:0000313" key="2">
    <source>
        <dbReference type="EMBL" id="MFC4157994.1"/>
    </source>
</evidence>
<evidence type="ECO:0000256" key="1">
    <source>
        <dbReference type="SAM" id="SignalP"/>
    </source>
</evidence>
<dbReference type="Proteomes" id="UP001595791">
    <property type="component" value="Unassembled WGS sequence"/>
</dbReference>
<accession>A0ABV8ML38</accession>
<dbReference type="Pfam" id="PF16683">
    <property type="entry name" value="TGase_elicitor"/>
    <property type="match status" value="1"/>
</dbReference>
<protein>
    <recommendedName>
        <fullName evidence="4">Peptidase</fullName>
    </recommendedName>
</protein>
<evidence type="ECO:0008006" key="4">
    <source>
        <dbReference type="Google" id="ProtNLM"/>
    </source>
</evidence>
<dbReference type="InterPro" id="IPR032048">
    <property type="entry name" value="TGase_elicitor"/>
</dbReference>
<proteinExistence type="predicted"/>
<feature type="chain" id="PRO_5046870899" description="Peptidase" evidence="1">
    <location>
        <begin position="22"/>
        <end position="504"/>
    </location>
</feature>
<name>A0ABV8ML38_9NEIS</name>